<accession>A0A1L1RKE8</accession>
<proteinExistence type="predicted"/>
<dbReference type="OMA" id="CCFIVER"/>
<dbReference type="InterPro" id="IPR055331">
    <property type="entry name" value="FMR1-like"/>
</dbReference>
<dbReference type="FunCoup" id="A0A1L1RKE8">
    <property type="interactions" value="4"/>
</dbReference>
<dbReference type="Bgee" id="ENSGALG00000044816">
    <property type="expression patterns" value="Expressed in testis and 12 other cell types or tissues"/>
</dbReference>
<dbReference type="GeneTree" id="ENSGT00390000007953"/>
<organism evidence="1 2">
    <name type="scientific">Gallus gallus</name>
    <name type="common">Chicken</name>
    <dbReference type="NCBI Taxonomy" id="9031"/>
    <lineage>
        <taxon>Eukaryota</taxon>
        <taxon>Metazoa</taxon>
        <taxon>Chordata</taxon>
        <taxon>Craniata</taxon>
        <taxon>Vertebrata</taxon>
        <taxon>Euteleostomi</taxon>
        <taxon>Archelosauria</taxon>
        <taxon>Archosauria</taxon>
        <taxon>Dinosauria</taxon>
        <taxon>Saurischia</taxon>
        <taxon>Theropoda</taxon>
        <taxon>Coelurosauria</taxon>
        <taxon>Aves</taxon>
        <taxon>Neognathae</taxon>
        <taxon>Galloanserae</taxon>
        <taxon>Galliformes</taxon>
        <taxon>Phasianidae</taxon>
        <taxon>Phasianinae</taxon>
        <taxon>Gallus</taxon>
    </lineage>
</organism>
<dbReference type="RefSeq" id="NP_001376584.1">
    <property type="nucleotide sequence ID" value="NM_001389655.2"/>
</dbReference>
<reference evidence="1" key="2">
    <citation type="submission" date="2025-08" db="UniProtKB">
        <authorList>
            <consortium name="Ensembl"/>
        </authorList>
    </citation>
    <scope>IDENTIFICATION</scope>
    <source>
        <strain evidence="1">broiler</strain>
    </source>
</reference>
<dbReference type="VEuPathDB" id="HostDB:geneid_101748316"/>
<dbReference type="eggNOG" id="ENOG502SB9N">
    <property type="taxonomic scope" value="Eukaryota"/>
</dbReference>
<protein>
    <submittedName>
        <fullName evidence="1">FMR1 neighbor</fullName>
    </submittedName>
</protein>
<dbReference type="PANTHER" id="PTHR37360">
    <property type="entry name" value="FRAGILE X MENTAL RETARDATION 1 NEIGHBOR PROTEIN"/>
    <property type="match status" value="1"/>
</dbReference>
<gene>
    <name evidence="1" type="primary">FMR1NB</name>
</gene>
<dbReference type="OrthoDB" id="9837391at2759"/>
<keyword evidence="2" id="KW-1185">Reference proteome</keyword>
<dbReference type="PANTHER" id="PTHR37360:SF1">
    <property type="entry name" value="FMR1 NEIGHBOR PROTEIN"/>
    <property type="match status" value="1"/>
</dbReference>
<dbReference type="PaxDb" id="9031-ENSGALP00000042028"/>
<dbReference type="Ensembl" id="ENSGALT00010033375.1">
    <property type="protein sequence ID" value="ENSGALP00010019690.1"/>
    <property type="gene ID" value="ENSGALG00010013923.1"/>
</dbReference>
<reference evidence="1" key="1">
    <citation type="submission" date="2020-11" db="EMBL/GenBank/DDBJ databases">
        <title>Gallus gallus (Chicken) genome, bGalGal1, GRCg7b, maternal haplotype autosomes + Z &amp; W.</title>
        <authorList>
            <person name="Warren W."/>
            <person name="Formenti G."/>
            <person name="Fedrigo O."/>
            <person name="Haase B."/>
            <person name="Mountcastle J."/>
            <person name="Balacco J."/>
            <person name="Tracey A."/>
            <person name="Schneider V."/>
            <person name="Okimoto R."/>
            <person name="Cheng H."/>
            <person name="Hawken R."/>
            <person name="Howe K."/>
            <person name="Jarvis E.D."/>
        </authorList>
    </citation>
    <scope>NUCLEOTIDE SEQUENCE [LARGE SCALE GENOMIC DNA]</scope>
    <source>
        <strain evidence="1">Broiler</strain>
    </source>
</reference>
<dbReference type="CTD" id="158521"/>
<dbReference type="Proteomes" id="UP000000539">
    <property type="component" value="Chromosome 4"/>
</dbReference>
<sequence>MEINDAKLIMLQEGIGTHLAWSYVILILLHSINSSFTSPTHHALEKNEVAASKFITKLKDASEALLNFFRPVTCRYKEKHSLVPCHVGGSINATECLENRCCPSKGNHELKCYIPFKDDLQLTFRLFLLGAVGFLILGCLPLCCCACLQRSQCANPLRRANKKIEQIVQNKRASSEEMHSLLPN</sequence>
<name>A0A1L1RKE8_CHICK</name>
<dbReference type="AlphaFoldDB" id="A0A1L1RKE8"/>
<evidence type="ECO:0000313" key="2">
    <source>
        <dbReference type="Proteomes" id="UP000000539"/>
    </source>
</evidence>
<dbReference type="STRING" id="9031.ENSGALP00000059211"/>
<dbReference type="InParanoid" id="A0A1L1RKE8"/>
<reference evidence="1" key="3">
    <citation type="submission" date="2025-09" db="UniProtKB">
        <authorList>
            <consortium name="Ensembl"/>
        </authorList>
    </citation>
    <scope>IDENTIFICATION</scope>
    <source>
        <strain evidence="1">broiler</strain>
    </source>
</reference>
<dbReference type="GeneID" id="101748316"/>
<evidence type="ECO:0000313" key="1">
    <source>
        <dbReference type="Ensembl" id="ENSGALP00010019690.1"/>
    </source>
</evidence>